<organism evidence="2 3">
    <name type="scientific">Rubroshorea leprosula</name>
    <dbReference type="NCBI Taxonomy" id="152421"/>
    <lineage>
        <taxon>Eukaryota</taxon>
        <taxon>Viridiplantae</taxon>
        <taxon>Streptophyta</taxon>
        <taxon>Embryophyta</taxon>
        <taxon>Tracheophyta</taxon>
        <taxon>Spermatophyta</taxon>
        <taxon>Magnoliopsida</taxon>
        <taxon>eudicotyledons</taxon>
        <taxon>Gunneridae</taxon>
        <taxon>Pentapetalae</taxon>
        <taxon>rosids</taxon>
        <taxon>malvids</taxon>
        <taxon>Malvales</taxon>
        <taxon>Dipterocarpaceae</taxon>
        <taxon>Rubroshorea</taxon>
    </lineage>
</organism>
<dbReference type="AlphaFoldDB" id="A0AAV5M2W7"/>
<keyword evidence="3" id="KW-1185">Reference proteome</keyword>
<dbReference type="EMBL" id="BPVZ01000177">
    <property type="protein sequence ID" value="GKV44138.1"/>
    <property type="molecule type" value="Genomic_DNA"/>
</dbReference>
<name>A0AAV5M2W7_9ROSI</name>
<feature type="compositionally biased region" description="Basic residues" evidence="1">
    <location>
        <begin position="43"/>
        <end position="58"/>
    </location>
</feature>
<comment type="caution">
    <text evidence="2">The sequence shown here is derived from an EMBL/GenBank/DDBJ whole genome shotgun (WGS) entry which is preliminary data.</text>
</comment>
<gene>
    <name evidence="2" type="ORF">SLEP1_g51352</name>
</gene>
<evidence type="ECO:0000313" key="3">
    <source>
        <dbReference type="Proteomes" id="UP001054252"/>
    </source>
</evidence>
<sequence length="65" mass="7182">MRLSEPQNPLVEATPAPTVRDVTPKIRTSSTKLWDSSLPSPRHPSRPPHCTTKRKKGIGVKGPEE</sequence>
<evidence type="ECO:0000256" key="1">
    <source>
        <dbReference type="SAM" id="MobiDB-lite"/>
    </source>
</evidence>
<feature type="compositionally biased region" description="Polar residues" evidence="1">
    <location>
        <begin position="26"/>
        <end position="38"/>
    </location>
</feature>
<protein>
    <submittedName>
        <fullName evidence="2">Uncharacterized protein</fullName>
    </submittedName>
</protein>
<accession>A0AAV5M2W7</accession>
<feature type="region of interest" description="Disordered" evidence="1">
    <location>
        <begin position="1"/>
        <end position="65"/>
    </location>
</feature>
<proteinExistence type="predicted"/>
<dbReference type="Proteomes" id="UP001054252">
    <property type="component" value="Unassembled WGS sequence"/>
</dbReference>
<evidence type="ECO:0000313" key="2">
    <source>
        <dbReference type="EMBL" id="GKV44138.1"/>
    </source>
</evidence>
<reference evidence="2 3" key="1">
    <citation type="journal article" date="2021" name="Commun. Biol.">
        <title>The genome of Shorea leprosula (Dipterocarpaceae) highlights the ecological relevance of drought in aseasonal tropical rainforests.</title>
        <authorList>
            <person name="Ng K.K.S."/>
            <person name="Kobayashi M.J."/>
            <person name="Fawcett J.A."/>
            <person name="Hatakeyama M."/>
            <person name="Paape T."/>
            <person name="Ng C.H."/>
            <person name="Ang C.C."/>
            <person name="Tnah L.H."/>
            <person name="Lee C.T."/>
            <person name="Nishiyama T."/>
            <person name="Sese J."/>
            <person name="O'Brien M.J."/>
            <person name="Copetti D."/>
            <person name="Mohd Noor M.I."/>
            <person name="Ong R.C."/>
            <person name="Putra M."/>
            <person name="Sireger I.Z."/>
            <person name="Indrioko S."/>
            <person name="Kosugi Y."/>
            <person name="Izuno A."/>
            <person name="Isagi Y."/>
            <person name="Lee S.L."/>
            <person name="Shimizu K.K."/>
        </authorList>
    </citation>
    <scope>NUCLEOTIDE SEQUENCE [LARGE SCALE GENOMIC DNA]</scope>
    <source>
        <strain evidence="2">214</strain>
    </source>
</reference>